<reference evidence="1" key="1">
    <citation type="submission" date="2018-05" db="EMBL/GenBank/DDBJ databases">
        <authorList>
            <person name="Lanie J.A."/>
            <person name="Ng W.-L."/>
            <person name="Kazmierczak K.M."/>
            <person name="Andrzejewski T.M."/>
            <person name="Davidsen T.M."/>
            <person name="Wayne K.J."/>
            <person name="Tettelin H."/>
            <person name="Glass J.I."/>
            <person name="Rusch D."/>
            <person name="Podicherti R."/>
            <person name="Tsui H.-C.T."/>
            <person name="Winkler M.E."/>
        </authorList>
    </citation>
    <scope>NUCLEOTIDE SEQUENCE</scope>
</reference>
<protein>
    <submittedName>
        <fullName evidence="1">Uncharacterized protein</fullName>
    </submittedName>
</protein>
<accession>A0A382IRJ2</accession>
<feature type="non-terminal residue" evidence="1">
    <location>
        <position position="355"/>
    </location>
</feature>
<sequence>PSVRFRGLASDPNCGGRDSVLHSNPRSLGIAKIGDGDTTNDIIYANDPTGKKIVAIDVDGKCEDIITFSQEIKALTVRQFGGYDHLIAVGRNTIYSKNLTTGTATDCSVGGDITLRIRGATGIALDGADGTPEYLYIVSAGHIYRYRVSGANANNYCPSTSRNAFFRHHNTRNDRHRKAQAIEMDTDSDSIIYVASRTRHKIQKLTISGSSFTSTAQRGESRQKKATTGDAKVYIFRPMGLFVGRVNESAGGNKLIYAGDKKPSIEAFDKDAGNMTWENAVGGSRTTRLKGAKAAISAVVSDTSLTTGANFGYGNWSAGDRHISERNAHWGTGGVPNYYHGWSGTATDGKSVPCR</sequence>
<dbReference type="AlphaFoldDB" id="A0A382IRJ2"/>
<feature type="non-terminal residue" evidence="1">
    <location>
        <position position="1"/>
    </location>
</feature>
<gene>
    <name evidence="1" type="ORF">METZ01_LOCUS255154</name>
</gene>
<proteinExistence type="predicted"/>
<dbReference type="SUPFAM" id="SSF63825">
    <property type="entry name" value="YWTD domain"/>
    <property type="match status" value="1"/>
</dbReference>
<name>A0A382IRJ2_9ZZZZ</name>
<organism evidence="1">
    <name type="scientific">marine metagenome</name>
    <dbReference type="NCBI Taxonomy" id="408172"/>
    <lineage>
        <taxon>unclassified sequences</taxon>
        <taxon>metagenomes</taxon>
        <taxon>ecological metagenomes</taxon>
    </lineage>
</organism>
<evidence type="ECO:0000313" key="1">
    <source>
        <dbReference type="EMBL" id="SVC02300.1"/>
    </source>
</evidence>
<dbReference type="EMBL" id="UINC01069148">
    <property type="protein sequence ID" value="SVC02300.1"/>
    <property type="molecule type" value="Genomic_DNA"/>
</dbReference>